<accession>A0ABR6RA92</accession>
<name>A0ABR6RA92_9BURK</name>
<evidence type="ECO:0000313" key="4">
    <source>
        <dbReference type="Proteomes" id="UP000562492"/>
    </source>
</evidence>
<evidence type="ECO:0000256" key="1">
    <source>
        <dbReference type="ARBA" id="ARBA00022737"/>
    </source>
</evidence>
<proteinExistence type="predicted"/>
<gene>
    <name evidence="3" type="ORF">HNP33_000129</name>
</gene>
<dbReference type="InterPro" id="IPR013783">
    <property type="entry name" value="Ig-like_fold"/>
</dbReference>
<sequence length="984" mass="95949">MASGGSIAINISTFDGPDNFGFGEGLVTPPNQPVAPLHGTAVVGPDINGQQFVTYSHDGSATSSDTFTLEDPQGDWLVFNINITASGSSITVAPGSLALQTGAAVNTTLTSIGGTAPYSYVISTGTLPGGLTLSAGGLLSGTPTVRGNYSFTVRSTDSQSASGTQSYAGILANPNLSISPATIHLATGMPASAQVPVPGGVAPLTLSLQPNNVMPQGLSLSPTGSITGTPTAPGSYAVQLLVSDASVNPVAPNTDYYEIHTLTIVVANATVPGAPVIGTAIGGNGTAQISFTAPSSDGGSPIQSYTATCGSASQTGPASPIEVTGLTNGVTYTCSVTAANAVGSSVASGNVSVMPKGAPLAPSLTSAQPADSAAILTFSAPSSDGGDPITGYAATCDQGVTVHSGTPPNITVTGLINGTAYNCTVAVSNSLGSTSSNALSVTPRAAPAAPSITSADPLNGKASIAFTAPANDGGSAILGYRVSCSAGLTANGPVSPIEVGGMSNGTPYACTVAAQNAAGFGAESTPASVTPFGPPGAPTISSATPGNAQATVIFTAPAMDGGRPVSSYTASCSSASAPTRTQSGPSSPLVVTGMVNATAYDCAVTASNPAGPGAPSATVSVTPGLVPDAPTIGLATRGNGQASIDFTPAAPNGLAVIDFTASCLPGPVSATAASGPILVQGLTNGTAYSCSVTARNAIGPSPASAAVSVTPATVPDAPSITAISAGNAELSISFAPPASDGGSALTGYSASCGASTATVSGTSSPLKITGLTNGTTYSCTVSATNEVGPGPASAAQTGIPSAKSYSAPSPSGTGIITATLSGGGAGCGFDTSRYLPASDMATPLAGVSFPHGLFDFKTTGCDVGSAITVELTYPTAIPAGAQYWKYGPQPNKAPSWYAYPATFGANTVTYTLTDGLTGDDDLAANGVIADPGGFGVAQASAEAVPVPSQSEWMLALLALLLTAMAWRQAPRRKGSAMHNKQREL</sequence>
<dbReference type="RefSeq" id="WP_184704211.1">
    <property type="nucleotide sequence ID" value="NZ_JACHKZ010000001.1"/>
</dbReference>
<dbReference type="NCBIfam" id="NF041766">
    <property type="entry name" value="choice_anch_U"/>
    <property type="match status" value="1"/>
</dbReference>
<dbReference type="InterPro" id="IPR050964">
    <property type="entry name" value="Striated_Muscle_Regulatory"/>
</dbReference>
<dbReference type="SMART" id="SM00060">
    <property type="entry name" value="FN3"/>
    <property type="match status" value="6"/>
</dbReference>
<feature type="domain" description="Fibronectin type-III" evidence="2">
    <location>
        <begin position="534"/>
        <end position="628"/>
    </location>
</feature>
<feature type="domain" description="Fibronectin type-III" evidence="2">
    <location>
        <begin position="358"/>
        <end position="448"/>
    </location>
</feature>
<feature type="domain" description="Fibronectin type-III" evidence="2">
    <location>
        <begin position="714"/>
        <end position="804"/>
    </location>
</feature>
<dbReference type="PROSITE" id="PS50853">
    <property type="entry name" value="FN3"/>
    <property type="match status" value="4"/>
</dbReference>
<keyword evidence="1" id="KW-0677">Repeat</keyword>
<keyword evidence="4" id="KW-1185">Reference proteome</keyword>
<dbReference type="Proteomes" id="UP000562492">
    <property type="component" value="Unassembled WGS sequence"/>
</dbReference>
<dbReference type="Gene3D" id="2.60.40.10">
    <property type="entry name" value="Immunoglobulins"/>
    <property type="match status" value="8"/>
</dbReference>
<dbReference type="PANTHER" id="PTHR13817:SF73">
    <property type="entry name" value="FIBRONECTIN TYPE-III DOMAIN-CONTAINING PROTEIN"/>
    <property type="match status" value="1"/>
</dbReference>
<dbReference type="PANTHER" id="PTHR13817">
    <property type="entry name" value="TITIN"/>
    <property type="match status" value="1"/>
</dbReference>
<feature type="domain" description="Fibronectin type-III" evidence="2">
    <location>
        <begin position="271"/>
        <end position="356"/>
    </location>
</feature>
<protein>
    <recommendedName>
        <fullName evidence="2">Fibronectin type-III domain-containing protein</fullName>
    </recommendedName>
</protein>
<dbReference type="InterPro" id="IPR003961">
    <property type="entry name" value="FN3_dom"/>
</dbReference>
<comment type="caution">
    <text evidence="3">The sequence shown here is derived from an EMBL/GenBank/DDBJ whole genome shotgun (WGS) entry which is preliminary data.</text>
</comment>
<dbReference type="InterPro" id="IPR053784">
    <property type="entry name" value="Choice_anch_U_dom"/>
</dbReference>
<dbReference type="CDD" id="cd00063">
    <property type="entry name" value="FN3"/>
    <property type="match status" value="6"/>
</dbReference>
<reference evidence="3 4" key="1">
    <citation type="submission" date="2020-08" db="EMBL/GenBank/DDBJ databases">
        <title>Functional genomics of gut bacteria from endangered species of beetles.</title>
        <authorList>
            <person name="Carlos-Shanley C."/>
        </authorList>
    </citation>
    <scope>NUCLEOTIDE SEQUENCE [LARGE SCALE GENOMIC DNA]</scope>
    <source>
        <strain evidence="3 4">S00124</strain>
    </source>
</reference>
<dbReference type="EMBL" id="JACHKZ010000001">
    <property type="protein sequence ID" value="MBB6576081.1"/>
    <property type="molecule type" value="Genomic_DNA"/>
</dbReference>
<organism evidence="3 4">
    <name type="scientific">Comamonas odontotermitis</name>
    <dbReference type="NCBI Taxonomy" id="379895"/>
    <lineage>
        <taxon>Bacteria</taxon>
        <taxon>Pseudomonadati</taxon>
        <taxon>Pseudomonadota</taxon>
        <taxon>Betaproteobacteria</taxon>
        <taxon>Burkholderiales</taxon>
        <taxon>Comamonadaceae</taxon>
        <taxon>Comamonas</taxon>
    </lineage>
</organism>
<dbReference type="Pfam" id="PF05345">
    <property type="entry name" value="He_PIG"/>
    <property type="match status" value="2"/>
</dbReference>
<evidence type="ECO:0000313" key="3">
    <source>
        <dbReference type="EMBL" id="MBB6576081.1"/>
    </source>
</evidence>
<dbReference type="SUPFAM" id="SSF49265">
    <property type="entry name" value="Fibronectin type III"/>
    <property type="match status" value="4"/>
</dbReference>
<evidence type="ECO:0000259" key="2">
    <source>
        <dbReference type="PROSITE" id="PS50853"/>
    </source>
</evidence>
<dbReference type="Pfam" id="PF00041">
    <property type="entry name" value="fn3"/>
    <property type="match status" value="3"/>
</dbReference>
<dbReference type="InterPro" id="IPR036116">
    <property type="entry name" value="FN3_sf"/>
</dbReference>